<dbReference type="AlphaFoldDB" id="A0A0B7B2V6"/>
<organism evidence="8">
    <name type="scientific">Arion vulgaris</name>
    <dbReference type="NCBI Taxonomy" id="1028688"/>
    <lineage>
        <taxon>Eukaryota</taxon>
        <taxon>Metazoa</taxon>
        <taxon>Spiralia</taxon>
        <taxon>Lophotrochozoa</taxon>
        <taxon>Mollusca</taxon>
        <taxon>Gastropoda</taxon>
        <taxon>Heterobranchia</taxon>
        <taxon>Euthyneura</taxon>
        <taxon>Panpulmonata</taxon>
        <taxon>Eupulmonata</taxon>
        <taxon>Stylommatophora</taxon>
        <taxon>Helicina</taxon>
        <taxon>Arionoidea</taxon>
        <taxon>Arionidae</taxon>
        <taxon>Arion</taxon>
    </lineage>
</organism>
<evidence type="ECO:0000256" key="2">
    <source>
        <dbReference type="ARBA" id="ARBA00022525"/>
    </source>
</evidence>
<feature type="signal peptide" evidence="6">
    <location>
        <begin position="1"/>
        <end position="29"/>
    </location>
</feature>
<keyword evidence="4" id="KW-0677">Repeat</keyword>
<dbReference type="GO" id="GO:0005576">
    <property type="term" value="C:extracellular region"/>
    <property type="evidence" value="ECO:0007669"/>
    <property type="project" value="UniProtKB-SubCell"/>
</dbReference>
<evidence type="ECO:0000256" key="4">
    <source>
        <dbReference type="ARBA" id="ARBA00022737"/>
    </source>
</evidence>
<dbReference type="Gene3D" id="3.40.50.410">
    <property type="entry name" value="von Willebrand factor, type A domain"/>
    <property type="match status" value="2"/>
</dbReference>
<dbReference type="InterPro" id="IPR050525">
    <property type="entry name" value="ECM_Assembly_Org"/>
</dbReference>
<protein>
    <recommendedName>
        <fullName evidence="7">VWFA domain-containing protein</fullName>
    </recommendedName>
</protein>
<keyword evidence="3 6" id="KW-0732">Signal</keyword>
<accession>A0A0B7B2V6</accession>
<feature type="domain" description="VWFA" evidence="7">
    <location>
        <begin position="335"/>
        <end position="472"/>
    </location>
</feature>
<evidence type="ECO:0000256" key="6">
    <source>
        <dbReference type="SAM" id="SignalP"/>
    </source>
</evidence>
<gene>
    <name evidence="8" type="primary">ORF160779</name>
</gene>
<dbReference type="SMART" id="SM00327">
    <property type="entry name" value="VWA"/>
    <property type="match status" value="2"/>
</dbReference>
<dbReference type="PRINTS" id="PR00453">
    <property type="entry name" value="VWFADOMAIN"/>
</dbReference>
<evidence type="ECO:0000313" key="8">
    <source>
        <dbReference type="EMBL" id="CEK87684.1"/>
    </source>
</evidence>
<feature type="chain" id="PRO_5002111715" description="VWFA domain-containing protein" evidence="6">
    <location>
        <begin position="30"/>
        <end position="494"/>
    </location>
</feature>
<keyword evidence="5" id="KW-0325">Glycoprotein</keyword>
<dbReference type="PANTHER" id="PTHR24020:SF84">
    <property type="entry name" value="VWFA DOMAIN-CONTAINING PROTEIN"/>
    <property type="match status" value="1"/>
</dbReference>
<dbReference type="EMBL" id="HACG01040819">
    <property type="protein sequence ID" value="CEK87684.1"/>
    <property type="molecule type" value="Transcribed_RNA"/>
</dbReference>
<sequence>MMGESLRMTIGSEILSVIFCLGLLCTVKSQTTVQFCGNTPADVVFLLDSSNSMWAPHFQQQLEFVSNVTQMFEIGETATQVGLATFNDDVQLQFYLNEYRDKNRLIKAIGLVQQTHGASTATDLALKFLRIRLFHSRYGARPGVPHIAIVITDGQSDNTLKTLIEATKVKRNNINIFTIGVGRAANRREIERMASSPSNEYAFVVDNFSFLSSIKEKLAIRTCKVTVLPTTVEMSIPTSTTTTLSSTLGITTTTTTEATTTLAETTTSTTPTTVTIPTIASTTTTTTTTTLPTSTAASMSTTITTTDSPTTTKPLSTTTNWVDIARKICDKKVVDIVFALDSSDVVTAQDFWYQVKFVRDLTMGLDIGPNKTRIGVIIYSDKVVHVFDVNDHTSLSSAISALYGVDRIQGGTRIDKVIHYVRTKGFRRTVSRQEAAQLLVLVTASATENLHRVKKEANKARSAGVNILTIALRDVNYSIQSLSWSWTSFLWKQQ</sequence>
<reference evidence="8" key="1">
    <citation type="submission" date="2014-12" db="EMBL/GenBank/DDBJ databases">
        <title>Insight into the proteome of Arion vulgaris.</title>
        <authorList>
            <person name="Aradska J."/>
            <person name="Bulat T."/>
            <person name="Smidak R."/>
            <person name="Sarate P."/>
            <person name="Gangsoo J."/>
            <person name="Sialana F."/>
            <person name="Bilban M."/>
            <person name="Lubec G."/>
        </authorList>
    </citation>
    <scope>NUCLEOTIDE SEQUENCE</scope>
    <source>
        <tissue evidence="8">Skin</tissue>
    </source>
</reference>
<feature type="domain" description="VWFA" evidence="7">
    <location>
        <begin position="42"/>
        <end position="218"/>
    </location>
</feature>
<dbReference type="InterPro" id="IPR002035">
    <property type="entry name" value="VWF_A"/>
</dbReference>
<dbReference type="InterPro" id="IPR036465">
    <property type="entry name" value="vWFA_dom_sf"/>
</dbReference>
<dbReference type="SUPFAM" id="SSF53300">
    <property type="entry name" value="vWA-like"/>
    <property type="match status" value="2"/>
</dbReference>
<dbReference type="FunFam" id="3.40.50.410:FF:000004">
    <property type="entry name" value="collagen alpha-6(VI) chain"/>
    <property type="match status" value="1"/>
</dbReference>
<evidence type="ECO:0000256" key="1">
    <source>
        <dbReference type="ARBA" id="ARBA00004613"/>
    </source>
</evidence>
<evidence type="ECO:0000256" key="3">
    <source>
        <dbReference type="ARBA" id="ARBA00022729"/>
    </source>
</evidence>
<keyword evidence="2" id="KW-0964">Secreted</keyword>
<dbReference type="CDD" id="cd01450">
    <property type="entry name" value="vWFA_subfamily_ECM"/>
    <property type="match status" value="1"/>
</dbReference>
<dbReference type="PROSITE" id="PS50234">
    <property type="entry name" value="VWFA"/>
    <property type="match status" value="2"/>
</dbReference>
<comment type="subcellular location">
    <subcellularLocation>
        <location evidence="1">Secreted</location>
    </subcellularLocation>
</comment>
<proteinExistence type="predicted"/>
<name>A0A0B7B2V6_9EUPU</name>
<dbReference type="Pfam" id="PF00092">
    <property type="entry name" value="VWA"/>
    <property type="match status" value="2"/>
</dbReference>
<dbReference type="PANTHER" id="PTHR24020">
    <property type="entry name" value="COLLAGEN ALPHA"/>
    <property type="match status" value="1"/>
</dbReference>
<evidence type="ECO:0000256" key="5">
    <source>
        <dbReference type="ARBA" id="ARBA00023180"/>
    </source>
</evidence>
<evidence type="ECO:0000259" key="7">
    <source>
        <dbReference type="PROSITE" id="PS50234"/>
    </source>
</evidence>